<gene>
    <name evidence="1" type="primary">MCYN0289</name>
    <name evidence="1" type="ordered locus">MCYN_0289</name>
</gene>
<organism evidence="1 2">
    <name type="scientific">Mycoplasmopsis cynos (strain C142)</name>
    <name type="common">Mycoplasma cynos</name>
    <dbReference type="NCBI Taxonomy" id="1246955"/>
    <lineage>
        <taxon>Bacteria</taxon>
        <taxon>Bacillati</taxon>
        <taxon>Mycoplasmatota</taxon>
        <taxon>Mycoplasmoidales</taxon>
        <taxon>Metamycoplasmataceae</taxon>
        <taxon>Mycoplasmopsis</taxon>
    </lineage>
</organism>
<sequence>MYGKLTNLPKNTKTKAKIIDGTDEKILTKTIETLSTIPPGFFPTHIPTEIPITTVNITEKIPTKNDL</sequence>
<dbReference type="KEGG" id="mcy:MCYN_0289"/>
<dbReference type="EMBL" id="HF559394">
    <property type="protein sequence ID" value="CCP24021.1"/>
    <property type="molecule type" value="Genomic_DNA"/>
</dbReference>
<proteinExistence type="predicted"/>
<reference evidence="2" key="1">
    <citation type="journal article" date="2013" name="Genome Announc.">
        <title>Complete genome sequence of Mycoplasma cynos strain C142.</title>
        <authorList>
            <person name="Walker C.A."/>
            <person name="Mannering S.A."/>
            <person name="Shields S."/>
            <person name="Blake D.P."/>
            <person name="Brownlie J."/>
        </authorList>
    </citation>
    <scope>NUCLEOTIDE SEQUENCE [LARGE SCALE GENOMIC DNA]</scope>
    <source>
        <strain evidence="2">C142</strain>
    </source>
</reference>
<dbReference type="Proteomes" id="UP000010466">
    <property type="component" value="Chromosome"/>
</dbReference>
<keyword evidence="2" id="KW-1185">Reference proteome</keyword>
<accession>L0RWN6</accession>
<evidence type="ECO:0000313" key="1">
    <source>
        <dbReference type="EMBL" id="CCP24021.1"/>
    </source>
</evidence>
<dbReference type="HOGENOM" id="CLU_2807788_0_0_14"/>
<name>L0RWN6_MYCC1</name>
<evidence type="ECO:0000313" key="2">
    <source>
        <dbReference type="Proteomes" id="UP000010466"/>
    </source>
</evidence>
<dbReference type="AlphaFoldDB" id="L0RWN6"/>
<protein>
    <submittedName>
        <fullName evidence="1">Uncharacterized protein</fullName>
    </submittedName>
</protein>